<dbReference type="EMBL" id="MRZV01001456">
    <property type="protein sequence ID" value="PIK37752.1"/>
    <property type="molecule type" value="Genomic_DNA"/>
</dbReference>
<name>A0A2G8JPQ0_STIJA</name>
<keyword evidence="1" id="KW-0472">Membrane</keyword>
<keyword evidence="1" id="KW-0812">Transmembrane</keyword>
<organism evidence="2 3">
    <name type="scientific">Stichopus japonicus</name>
    <name type="common">Sea cucumber</name>
    <dbReference type="NCBI Taxonomy" id="307972"/>
    <lineage>
        <taxon>Eukaryota</taxon>
        <taxon>Metazoa</taxon>
        <taxon>Echinodermata</taxon>
        <taxon>Eleutherozoa</taxon>
        <taxon>Echinozoa</taxon>
        <taxon>Holothuroidea</taxon>
        <taxon>Aspidochirotacea</taxon>
        <taxon>Aspidochirotida</taxon>
        <taxon>Stichopodidae</taxon>
        <taxon>Apostichopus</taxon>
    </lineage>
</organism>
<evidence type="ECO:0000313" key="3">
    <source>
        <dbReference type="Proteomes" id="UP000230750"/>
    </source>
</evidence>
<sequence length="117" mass="12628">MANHASPWSYRLLCFIGVLFVSLCSYYFSGVDNFITLNSGAIPMPGGIQRFSMTPSGLTPKINFSRTPLTTPTPVLLSNTTTVISPSTKLPFIPDKKPVKLVSPAVSETLTPTKPPL</sequence>
<protein>
    <submittedName>
        <fullName evidence="2">Uncharacterized protein</fullName>
    </submittedName>
</protein>
<proteinExistence type="predicted"/>
<evidence type="ECO:0000256" key="1">
    <source>
        <dbReference type="SAM" id="Phobius"/>
    </source>
</evidence>
<keyword evidence="3" id="KW-1185">Reference proteome</keyword>
<gene>
    <name evidence="2" type="ORF">BSL78_25414</name>
</gene>
<feature type="transmembrane region" description="Helical" evidence="1">
    <location>
        <begin position="12"/>
        <end position="29"/>
    </location>
</feature>
<accession>A0A2G8JPQ0</accession>
<keyword evidence="1" id="KW-1133">Transmembrane helix</keyword>
<dbReference type="Proteomes" id="UP000230750">
    <property type="component" value="Unassembled WGS sequence"/>
</dbReference>
<comment type="caution">
    <text evidence="2">The sequence shown here is derived from an EMBL/GenBank/DDBJ whole genome shotgun (WGS) entry which is preliminary data.</text>
</comment>
<reference evidence="2 3" key="1">
    <citation type="journal article" date="2017" name="PLoS Biol.">
        <title>The sea cucumber genome provides insights into morphological evolution and visceral regeneration.</title>
        <authorList>
            <person name="Zhang X."/>
            <person name="Sun L."/>
            <person name="Yuan J."/>
            <person name="Sun Y."/>
            <person name="Gao Y."/>
            <person name="Zhang L."/>
            <person name="Li S."/>
            <person name="Dai H."/>
            <person name="Hamel J.F."/>
            <person name="Liu C."/>
            <person name="Yu Y."/>
            <person name="Liu S."/>
            <person name="Lin W."/>
            <person name="Guo K."/>
            <person name="Jin S."/>
            <person name="Xu P."/>
            <person name="Storey K.B."/>
            <person name="Huan P."/>
            <person name="Zhang T."/>
            <person name="Zhou Y."/>
            <person name="Zhang J."/>
            <person name="Lin C."/>
            <person name="Li X."/>
            <person name="Xing L."/>
            <person name="Huo D."/>
            <person name="Sun M."/>
            <person name="Wang L."/>
            <person name="Mercier A."/>
            <person name="Li F."/>
            <person name="Yang H."/>
            <person name="Xiang J."/>
        </authorList>
    </citation>
    <scope>NUCLEOTIDE SEQUENCE [LARGE SCALE GENOMIC DNA]</scope>
    <source>
        <strain evidence="2">Shaxun</strain>
        <tissue evidence="2">Muscle</tissue>
    </source>
</reference>
<dbReference type="AlphaFoldDB" id="A0A2G8JPQ0"/>
<evidence type="ECO:0000313" key="2">
    <source>
        <dbReference type="EMBL" id="PIK37752.1"/>
    </source>
</evidence>